<comment type="caution">
    <text evidence="2">The sequence shown here is derived from an EMBL/GenBank/DDBJ whole genome shotgun (WGS) entry which is preliminary data.</text>
</comment>
<sequence>MISEISIRNFRSIASADIEGNWITTLVGANDAGKSNVLRALNLFFNGETNPGEAFEFVRDYNQFAPLRARKAPQIEIAIKFDLPEGYQREGQPSQIVWKKVWRREGEVRGLEKRSFSDGQPFPARSKIPALLDRIRFTHIPAIKDKAFFADLQGRLYDVLSSVAEKPLKDSAGAFQTQLGEQLQGLLETLRAAFGTEATMRLPENLREIFESLEINSGEIPLSRRGDGIKIRHIPMMLRFIAQKQDDLFTRGGVRYTHIWGFEEPENNVEMSAAFAMGDEFLDLIQDSDRFQLFLTTHSPIFYRLDQRRPEAAEWLTSHFVSKLGSETVTTTRAPDEVDESMGLMPIVAPYVAEAKKRYDEIGAQLEAVREIAEQRRPTIFVEGDSDRIVLTRAWHIFSGVADDRVNICSGGEAYGGASALRSRSLAWMLTVRHRPVADRVKAAALFDNDPSGNTERVSLGGEITRMNLGNCGLKSFQLPVPPRLRPLAQQGFNVSADLEAYYTDAMWDRAAERGWLEPVTDLAGVLSANLLNQIATGGANPFAELPKGDALRLQQKFSDHGKRQASKAIERMGQVERGQELENFRPVIEKLRAHLFPVVVAAD</sequence>
<dbReference type="InterPro" id="IPR041685">
    <property type="entry name" value="AAA_GajA/Old/RecF-like"/>
</dbReference>
<dbReference type="Proteomes" id="UP000232587">
    <property type="component" value="Unassembled WGS sequence"/>
</dbReference>
<dbReference type="SUPFAM" id="SSF52540">
    <property type="entry name" value="P-loop containing nucleoside triphosphate hydrolases"/>
    <property type="match status" value="1"/>
</dbReference>
<dbReference type="AlphaFoldDB" id="A0A2N0H5A6"/>
<keyword evidence="2" id="KW-0540">Nuclease</keyword>
<gene>
    <name evidence="2" type="ORF">B0I00_2745</name>
</gene>
<dbReference type="GO" id="GO:0004519">
    <property type="term" value="F:endonuclease activity"/>
    <property type="evidence" value="ECO:0007669"/>
    <property type="project" value="UniProtKB-KW"/>
</dbReference>
<dbReference type="PANTHER" id="PTHR43581:SF4">
    <property type="entry name" value="ATP_GTP PHOSPHATASE"/>
    <property type="match status" value="1"/>
</dbReference>
<dbReference type="OrthoDB" id="9816534at2"/>
<dbReference type="PANTHER" id="PTHR43581">
    <property type="entry name" value="ATP/GTP PHOSPHATASE"/>
    <property type="match status" value="1"/>
</dbReference>
<feature type="domain" description="Endonuclease GajA/Old nuclease/RecF-like AAA" evidence="1">
    <location>
        <begin position="1"/>
        <end position="81"/>
    </location>
</feature>
<accession>A0A2N0H5A6</accession>
<dbReference type="Pfam" id="PF13175">
    <property type="entry name" value="AAA_15"/>
    <property type="match status" value="1"/>
</dbReference>
<organism evidence="2 3">
    <name type="scientific">Novosphingobium kunmingense</name>
    <dbReference type="NCBI Taxonomy" id="1211806"/>
    <lineage>
        <taxon>Bacteria</taxon>
        <taxon>Pseudomonadati</taxon>
        <taxon>Pseudomonadota</taxon>
        <taxon>Alphaproteobacteria</taxon>
        <taxon>Sphingomonadales</taxon>
        <taxon>Sphingomonadaceae</taxon>
        <taxon>Novosphingobium</taxon>
    </lineage>
</organism>
<protein>
    <submittedName>
        <fullName evidence="2">Putative ATP-dependent endonuclease of OLD family</fullName>
    </submittedName>
</protein>
<dbReference type="InterPro" id="IPR051396">
    <property type="entry name" value="Bact_Antivir_Def_Nuclease"/>
</dbReference>
<keyword evidence="2" id="KW-0255">Endonuclease</keyword>
<dbReference type="EMBL" id="PHUF01000005">
    <property type="protein sequence ID" value="PKB14116.1"/>
    <property type="molecule type" value="Genomic_DNA"/>
</dbReference>
<proteinExistence type="predicted"/>
<keyword evidence="3" id="KW-1185">Reference proteome</keyword>
<name>A0A2N0H5A6_9SPHN</name>
<reference evidence="2 3" key="1">
    <citation type="submission" date="2017-11" db="EMBL/GenBank/DDBJ databases">
        <title>Genomic Encyclopedia of Type Strains, Phase III (KMG-III): the genomes of soil and plant-associated and newly described type strains.</title>
        <authorList>
            <person name="Whitman W."/>
        </authorList>
    </citation>
    <scope>NUCLEOTIDE SEQUENCE [LARGE SCALE GENOMIC DNA]</scope>
    <source>
        <strain evidence="2 3">CGMCC 1.12274</strain>
    </source>
</reference>
<dbReference type="InterPro" id="IPR027417">
    <property type="entry name" value="P-loop_NTPase"/>
</dbReference>
<evidence type="ECO:0000313" key="3">
    <source>
        <dbReference type="Proteomes" id="UP000232587"/>
    </source>
</evidence>
<keyword evidence="2" id="KW-0378">Hydrolase</keyword>
<evidence type="ECO:0000259" key="1">
    <source>
        <dbReference type="Pfam" id="PF13175"/>
    </source>
</evidence>
<dbReference type="RefSeq" id="WP_100867953.1">
    <property type="nucleotide sequence ID" value="NZ_PHUF01000005.1"/>
</dbReference>
<dbReference type="Gene3D" id="3.40.50.300">
    <property type="entry name" value="P-loop containing nucleotide triphosphate hydrolases"/>
    <property type="match status" value="1"/>
</dbReference>
<evidence type="ECO:0000313" key="2">
    <source>
        <dbReference type="EMBL" id="PKB14116.1"/>
    </source>
</evidence>